<keyword evidence="2" id="KW-1185">Reference proteome</keyword>
<comment type="caution">
    <text evidence="1">The sequence shown here is derived from an EMBL/GenBank/DDBJ whole genome shotgun (WGS) entry which is preliminary data.</text>
</comment>
<gene>
    <name evidence="1" type="ORF">AG0111_0g7877</name>
</gene>
<proteinExistence type="predicted"/>
<sequence length="594" mass="66140">MEPAGVALGAVPMLIVAAKTYRTLHNRLDTLRHRHKVAQRLWWKYRFIQTRLRTTFRLFLAPVIHEDDPWDYIQTIGLSTKQQEDVATYIDTILGAKSASMFAEAFNEISALLNRVRESLIHVESLASASATPMSSTSKGKSVKDAADLVVHESEYELQLEELRTWVGEISHLLSTGLAIPAKGQAKKAKELLPLPSWVNAINIASKQLASGLEQAWTCSNTSHGSHSAMMRFDAQMDMEDAVHMDVAIRCHASRSRVSPKSQDRDVWLHVKSVAPKLSENNHNKRIKQSVATIDNGTHAVRLDSTTTQGFTPSILQHPIEEHDIESCRKLEGLSSVCCHLCIANYSRPMQESRCCRNYMGTVRGYLGTSAAYEHAVYYSRPKSGLDQSLPAQALSSRPVSECLEDMTWKQQLQTAYELTMGVLQYNRTSWLQEEWSLSDVLHVGTSSFASSTLHLMKRLPAKEIASRGQAETDPAATTPLNQELQMLLGIRNAPLASLGHALLELAHRKLLKDLRQSGDPCNAVAARRLLNGVDMPFGGRYRRLVQKCLEADFVVECTDLADGRLQTAVYNDVALELDSLAKDMESIFSHIPG</sequence>
<protein>
    <submittedName>
        <fullName evidence="1">Uncharacterized protein</fullName>
    </submittedName>
</protein>
<dbReference type="Proteomes" id="UP000293547">
    <property type="component" value="Unassembled WGS sequence"/>
</dbReference>
<reference evidence="1 2" key="1">
    <citation type="journal article" date="2019" name="bioRxiv">
        <title>Genomics, evolutionary history and diagnostics of the Alternaria alternata species group including apple and Asian pear pathotypes.</title>
        <authorList>
            <person name="Armitage A.D."/>
            <person name="Cockerton H.M."/>
            <person name="Sreenivasaprasad S."/>
            <person name="Woodhall J.W."/>
            <person name="Lane C.R."/>
            <person name="Harrison R.J."/>
            <person name="Clarkson J.P."/>
        </authorList>
    </citation>
    <scope>NUCLEOTIDE SEQUENCE [LARGE SCALE GENOMIC DNA]</scope>
    <source>
        <strain evidence="1 2">FERA 650</strain>
    </source>
</reference>
<name>A0ACB6FHP1_9PLEO</name>
<organism evidence="1 2">
    <name type="scientific">Alternaria gaisen</name>
    <dbReference type="NCBI Taxonomy" id="167740"/>
    <lineage>
        <taxon>Eukaryota</taxon>
        <taxon>Fungi</taxon>
        <taxon>Dikarya</taxon>
        <taxon>Ascomycota</taxon>
        <taxon>Pezizomycotina</taxon>
        <taxon>Dothideomycetes</taxon>
        <taxon>Pleosporomycetidae</taxon>
        <taxon>Pleosporales</taxon>
        <taxon>Pleosporineae</taxon>
        <taxon>Pleosporaceae</taxon>
        <taxon>Alternaria</taxon>
        <taxon>Alternaria sect. Alternaria</taxon>
    </lineage>
</organism>
<accession>A0ACB6FHP1</accession>
<dbReference type="EMBL" id="PDWZ02000007">
    <property type="protein sequence ID" value="KAB2103890.1"/>
    <property type="molecule type" value="Genomic_DNA"/>
</dbReference>
<evidence type="ECO:0000313" key="2">
    <source>
        <dbReference type="Proteomes" id="UP000293547"/>
    </source>
</evidence>
<evidence type="ECO:0000313" key="1">
    <source>
        <dbReference type="EMBL" id="KAB2103890.1"/>
    </source>
</evidence>